<organism evidence="2 3">
    <name type="scientific">Prevotella multiformis DSM 16608</name>
    <dbReference type="NCBI Taxonomy" id="888743"/>
    <lineage>
        <taxon>Bacteria</taxon>
        <taxon>Pseudomonadati</taxon>
        <taxon>Bacteroidota</taxon>
        <taxon>Bacteroidia</taxon>
        <taxon>Bacteroidales</taxon>
        <taxon>Prevotellaceae</taxon>
        <taxon>Prevotella</taxon>
    </lineage>
</organism>
<gene>
    <name evidence="2" type="ORF">HMPREF9141_1913</name>
</gene>
<accession>F0F8J6</accession>
<dbReference type="AlphaFoldDB" id="F0F8J6"/>
<evidence type="ECO:0000313" key="3">
    <source>
        <dbReference type="Proteomes" id="UP000005697"/>
    </source>
</evidence>
<name>F0F8J6_9BACT</name>
<proteinExistence type="predicted"/>
<sequence>MKPDGQVHRTAGSLPDGYRPVRKQREPQDCQMLAVAAAPSFLS</sequence>
<comment type="caution">
    <text evidence="2">The sequence shown here is derived from an EMBL/GenBank/DDBJ whole genome shotgun (WGS) entry which is preliminary data.</text>
</comment>
<dbReference type="EMBL" id="AEWX01000027">
    <property type="protein sequence ID" value="EGC19373.1"/>
    <property type="molecule type" value="Genomic_DNA"/>
</dbReference>
<evidence type="ECO:0000256" key="1">
    <source>
        <dbReference type="SAM" id="MobiDB-lite"/>
    </source>
</evidence>
<keyword evidence="3" id="KW-1185">Reference proteome</keyword>
<evidence type="ECO:0000313" key="2">
    <source>
        <dbReference type="EMBL" id="EGC19373.1"/>
    </source>
</evidence>
<reference evidence="2 3" key="1">
    <citation type="submission" date="2011-01" db="EMBL/GenBank/DDBJ databases">
        <authorList>
            <person name="Muzny D."/>
            <person name="Qin X."/>
            <person name="Deng J."/>
            <person name="Jiang H."/>
            <person name="Liu Y."/>
            <person name="Qu J."/>
            <person name="Song X.-Z."/>
            <person name="Zhang L."/>
            <person name="Thornton R."/>
            <person name="Coyle M."/>
            <person name="Francisco L."/>
            <person name="Jackson L."/>
            <person name="Javaid M."/>
            <person name="Korchina V."/>
            <person name="Kovar C."/>
            <person name="Mata R."/>
            <person name="Mathew T."/>
            <person name="Ngo R."/>
            <person name="Nguyen L."/>
            <person name="Nguyen N."/>
            <person name="Okwuonu G."/>
            <person name="Ongeri F."/>
            <person name="Pham C."/>
            <person name="Simmons D."/>
            <person name="Wilczek-Boney K."/>
            <person name="Hale W."/>
            <person name="Jakkamsetti A."/>
            <person name="Pham P."/>
            <person name="Ruth R."/>
            <person name="San Lucas F."/>
            <person name="Warren J."/>
            <person name="Zhang J."/>
            <person name="Zhao Z."/>
            <person name="Zhou C."/>
            <person name="Zhu D."/>
            <person name="Lee S."/>
            <person name="Bess C."/>
            <person name="Blankenburg K."/>
            <person name="Forbes L."/>
            <person name="Fu Q."/>
            <person name="Gubbala S."/>
            <person name="Hirani K."/>
            <person name="Jayaseelan J.C."/>
            <person name="Lara F."/>
            <person name="Munidasa M."/>
            <person name="Palculict T."/>
            <person name="Patil S."/>
            <person name="Pu L.-L."/>
            <person name="Saada N."/>
            <person name="Tang L."/>
            <person name="Weissenberger G."/>
            <person name="Zhu Y."/>
            <person name="Hemphill L."/>
            <person name="Shang Y."/>
            <person name="Youmans B."/>
            <person name="Ayvaz T."/>
            <person name="Ross M."/>
            <person name="Santibanez J."/>
            <person name="Aqrawi P."/>
            <person name="Gross S."/>
            <person name="Joshi V."/>
            <person name="Fowler G."/>
            <person name="Nazareth L."/>
            <person name="Reid J."/>
            <person name="Worley K."/>
            <person name="Petrosino J."/>
            <person name="Highlander S."/>
            <person name="Gibbs R."/>
        </authorList>
    </citation>
    <scope>NUCLEOTIDE SEQUENCE [LARGE SCALE GENOMIC DNA]</scope>
    <source>
        <strain evidence="2 3">DSM 16608</strain>
    </source>
</reference>
<protein>
    <submittedName>
        <fullName evidence="2">Uncharacterized protein</fullName>
    </submittedName>
</protein>
<dbReference type="HOGENOM" id="CLU_3237698_0_0_10"/>
<dbReference type="Proteomes" id="UP000005697">
    <property type="component" value="Unassembled WGS sequence"/>
</dbReference>
<feature type="region of interest" description="Disordered" evidence="1">
    <location>
        <begin position="1"/>
        <end position="26"/>
    </location>
</feature>